<keyword evidence="1" id="KW-0493">Microtubule</keyword>
<feature type="compositionally biased region" description="Polar residues" evidence="7">
    <location>
        <begin position="723"/>
        <end position="743"/>
    </location>
</feature>
<keyword evidence="2 5" id="KW-0547">Nucleotide-binding</keyword>
<dbReference type="PANTHER" id="PTHR47972:SF45">
    <property type="entry name" value="PROTEIN CLARET SEGREGATIONAL"/>
    <property type="match status" value="1"/>
</dbReference>
<feature type="region of interest" description="Disordered" evidence="7">
    <location>
        <begin position="714"/>
        <end position="839"/>
    </location>
</feature>
<dbReference type="InterPro" id="IPR027640">
    <property type="entry name" value="Kinesin-like_fam"/>
</dbReference>
<dbReference type="InterPro" id="IPR036961">
    <property type="entry name" value="Kinesin_motor_dom_sf"/>
</dbReference>
<dbReference type="Gene3D" id="3.40.850.10">
    <property type="entry name" value="Kinesin motor domain"/>
    <property type="match status" value="1"/>
</dbReference>
<dbReference type="AlphaFoldDB" id="A0A7S1FE80"/>
<dbReference type="PROSITE" id="PS50067">
    <property type="entry name" value="KINESIN_MOTOR_2"/>
    <property type="match status" value="1"/>
</dbReference>
<evidence type="ECO:0000256" key="4">
    <source>
        <dbReference type="ARBA" id="ARBA00023175"/>
    </source>
</evidence>
<gene>
    <name evidence="9" type="ORF">NSCI0253_LOCUS36719</name>
</gene>
<dbReference type="PANTHER" id="PTHR47972">
    <property type="entry name" value="KINESIN-LIKE PROTEIN KLP-3"/>
    <property type="match status" value="1"/>
</dbReference>
<evidence type="ECO:0000259" key="8">
    <source>
        <dbReference type="PROSITE" id="PS50067"/>
    </source>
</evidence>
<feature type="coiled-coil region" evidence="6">
    <location>
        <begin position="328"/>
        <end position="390"/>
    </location>
</feature>
<dbReference type="SUPFAM" id="SSF52540">
    <property type="entry name" value="P-loop containing nucleoside triphosphate hydrolases"/>
    <property type="match status" value="1"/>
</dbReference>
<protein>
    <recommendedName>
        <fullName evidence="8">Kinesin motor domain-containing protein</fullName>
    </recommendedName>
</protein>
<dbReference type="Pfam" id="PF00225">
    <property type="entry name" value="Kinesin"/>
    <property type="match status" value="1"/>
</dbReference>
<keyword evidence="6" id="KW-0175">Coiled coil</keyword>
<feature type="coiled-coil region" evidence="6">
    <location>
        <begin position="66"/>
        <end position="93"/>
    </location>
</feature>
<feature type="compositionally biased region" description="Polar residues" evidence="7">
    <location>
        <begin position="1"/>
        <end position="36"/>
    </location>
</feature>
<dbReference type="GO" id="GO:0003777">
    <property type="term" value="F:microtubule motor activity"/>
    <property type="evidence" value="ECO:0007669"/>
    <property type="project" value="InterPro"/>
</dbReference>
<evidence type="ECO:0000256" key="2">
    <source>
        <dbReference type="ARBA" id="ARBA00022741"/>
    </source>
</evidence>
<feature type="region of interest" description="Disordered" evidence="7">
    <location>
        <begin position="1"/>
        <end position="54"/>
    </location>
</feature>
<keyword evidence="4 5" id="KW-0505">Motor protein</keyword>
<dbReference type="GO" id="GO:0007018">
    <property type="term" value="P:microtubule-based movement"/>
    <property type="evidence" value="ECO:0007669"/>
    <property type="project" value="InterPro"/>
</dbReference>
<evidence type="ECO:0000256" key="6">
    <source>
        <dbReference type="SAM" id="Coils"/>
    </source>
</evidence>
<sequence length="839" mass="92327">MATSSDPKMQHNRLSPHTPSKAQQPINPRTSARSSSPKTPMPVTTTTLATPPPILLGCASPMRWRFEAVDSERKALQQALQETQATLRAEARRAGAAEALLRERTATLAAVARQTQICPREGSKRVGLKLRSSSSNSTTSVDQESQVDLQCAISARDKLMGKLSEKERESAELRRKEQDLRSQVASSAQEADGLRAQLADSEIAHSDMLRELDRTRVEQDRCREEANSQSAAHRAELDELKSRVNGLYDELAKTRELLEARSVEVHRLHQEAAALEGVQRELDTTRELLSAKVAETDRVLQEKRALEVKFDSFKQSLGTGDNQQLMKIAELQVALDQFSRQVASQEKELGAQQGNSAELQSQNRILTEQLRAAEAQRVELHNAIQELKGNIRVYCRVRPAKEGHDLALHLLEPNRMSLVYGLDAYPFGFDKVFGMATEQQDVYNEVEGLVQSALDGYKVCIFAYGQTGSGKTFTMQGTDEPGESGLIPRSLLTIFKASEAMRAQGWQWSVQVSFMEVYNETLRDLLRGSGDAAAGPTEAHVIAPHEECGTFVTGMTCVTVESADQIVVLMARAAKQRSIAATDMNATSSRSHSIFTLYLKGTNKTLNREVHGALNLVDLAGSERLDKSGSTGDRLKETRSINKSLSSLADVFAAKAQGNKHVPFRNSKLTHLLEPCLSGQGKTLMVVNVQPEQQNAHETLCSLRFAKQVSQCTTGGKARRSVRSIQPQSSPAPRLAATSQASLDASVDLLRNSEPPKPSEPQRKHRSLTPPQSRPSSKRRERPEGLVPQTPQGTACARRSISIDRTSKTGDLAEPINRRYSFGKGTSASRGKVSPRHYM</sequence>
<evidence type="ECO:0000313" key="9">
    <source>
        <dbReference type="EMBL" id="CAD8862364.1"/>
    </source>
</evidence>
<feature type="region of interest" description="Disordered" evidence="7">
    <location>
        <begin position="128"/>
        <end position="147"/>
    </location>
</feature>
<dbReference type="EMBL" id="HBFQ01051442">
    <property type="protein sequence ID" value="CAD8862364.1"/>
    <property type="molecule type" value="Transcribed_RNA"/>
</dbReference>
<dbReference type="InterPro" id="IPR001752">
    <property type="entry name" value="Kinesin_motor_dom"/>
</dbReference>
<feature type="compositionally biased region" description="Basic and acidic residues" evidence="7">
    <location>
        <begin position="161"/>
        <end position="180"/>
    </location>
</feature>
<comment type="similarity">
    <text evidence="5">Belongs to the TRAFAC class myosin-kinesin ATPase superfamily. Kinesin family.</text>
</comment>
<proteinExistence type="inferred from homology"/>
<feature type="coiled-coil region" evidence="6">
    <location>
        <begin position="223"/>
        <end position="257"/>
    </location>
</feature>
<feature type="region of interest" description="Disordered" evidence="7">
    <location>
        <begin position="161"/>
        <end position="197"/>
    </location>
</feature>
<evidence type="ECO:0000256" key="1">
    <source>
        <dbReference type="ARBA" id="ARBA00022701"/>
    </source>
</evidence>
<evidence type="ECO:0000256" key="3">
    <source>
        <dbReference type="ARBA" id="ARBA00022840"/>
    </source>
</evidence>
<evidence type="ECO:0000256" key="5">
    <source>
        <dbReference type="PROSITE-ProRule" id="PRU00283"/>
    </source>
</evidence>
<dbReference type="GO" id="GO:0008017">
    <property type="term" value="F:microtubule binding"/>
    <property type="evidence" value="ECO:0007669"/>
    <property type="project" value="InterPro"/>
</dbReference>
<dbReference type="InterPro" id="IPR027417">
    <property type="entry name" value="P-loop_NTPase"/>
</dbReference>
<dbReference type="SMART" id="SM00129">
    <property type="entry name" value="KISc"/>
    <property type="match status" value="1"/>
</dbReference>
<organism evidence="9">
    <name type="scientific">Noctiluca scintillans</name>
    <name type="common">Sea sparkle</name>
    <name type="synonym">Red tide dinoflagellate</name>
    <dbReference type="NCBI Taxonomy" id="2966"/>
    <lineage>
        <taxon>Eukaryota</taxon>
        <taxon>Sar</taxon>
        <taxon>Alveolata</taxon>
        <taxon>Dinophyceae</taxon>
        <taxon>Noctilucales</taxon>
        <taxon>Noctilucaceae</taxon>
        <taxon>Noctiluca</taxon>
    </lineage>
</organism>
<accession>A0A7S1FE80</accession>
<dbReference type="GO" id="GO:0005874">
    <property type="term" value="C:microtubule"/>
    <property type="evidence" value="ECO:0007669"/>
    <property type="project" value="UniProtKB-KW"/>
</dbReference>
<reference evidence="9" key="1">
    <citation type="submission" date="2021-01" db="EMBL/GenBank/DDBJ databases">
        <authorList>
            <person name="Corre E."/>
            <person name="Pelletier E."/>
            <person name="Niang G."/>
            <person name="Scheremetjew M."/>
            <person name="Finn R."/>
            <person name="Kale V."/>
            <person name="Holt S."/>
            <person name="Cochrane G."/>
            <person name="Meng A."/>
            <person name="Brown T."/>
            <person name="Cohen L."/>
        </authorList>
    </citation>
    <scope>NUCLEOTIDE SEQUENCE</scope>
</reference>
<dbReference type="GO" id="GO:0005524">
    <property type="term" value="F:ATP binding"/>
    <property type="evidence" value="ECO:0007669"/>
    <property type="project" value="UniProtKB-UniRule"/>
</dbReference>
<feature type="domain" description="Kinesin motor" evidence="8">
    <location>
        <begin position="390"/>
        <end position="712"/>
    </location>
</feature>
<keyword evidence="3 5" id="KW-0067">ATP-binding</keyword>
<feature type="compositionally biased region" description="Low complexity" evidence="7">
    <location>
        <begin position="37"/>
        <end position="49"/>
    </location>
</feature>
<dbReference type="PRINTS" id="PR00380">
    <property type="entry name" value="KINESINHEAVY"/>
</dbReference>
<evidence type="ECO:0000256" key="7">
    <source>
        <dbReference type="SAM" id="MobiDB-lite"/>
    </source>
</evidence>
<dbReference type="Gene3D" id="1.10.287.1490">
    <property type="match status" value="1"/>
</dbReference>
<feature type="binding site" evidence="5">
    <location>
        <begin position="465"/>
        <end position="472"/>
    </location>
    <ligand>
        <name>ATP</name>
        <dbReference type="ChEBI" id="CHEBI:30616"/>
    </ligand>
</feature>
<name>A0A7S1FE80_NOCSC</name>